<dbReference type="InterPro" id="IPR009057">
    <property type="entry name" value="Homeodomain-like_sf"/>
</dbReference>
<dbReference type="SUPFAM" id="SSF46689">
    <property type="entry name" value="Homeodomain-like"/>
    <property type="match status" value="1"/>
</dbReference>
<dbReference type="InterPro" id="IPR001647">
    <property type="entry name" value="HTH_TetR"/>
</dbReference>
<evidence type="ECO:0000313" key="6">
    <source>
        <dbReference type="EMBL" id="CAA9573581.1"/>
    </source>
</evidence>
<name>A0A6J4VAR4_9BACT</name>
<evidence type="ECO:0000256" key="4">
    <source>
        <dbReference type="PROSITE-ProRule" id="PRU00335"/>
    </source>
</evidence>
<evidence type="ECO:0000259" key="5">
    <source>
        <dbReference type="PROSITE" id="PS50977"/>
    </source>
</evidence>
<feature type="DNA-binding region" description="H-T-H motif" evidence="4">
    <location>
        <begin position="33"/>
        <end position="52"/>
    </location>
</feature>
<dbReference type="PANTHER" id="PTHR30055:SF220">
    <property type="entry name" value="TETR-FAMILY REGULATORY PROTEIN"/>
    <property type="match status" value="1"/>
</dbReference>
<dbReference type="InterPro" id="IPR036271">
    <property type="entry name" value="Tet_transcr_reg_TetR-rel_C_sf"/>
</dbReference>
<dbReference type="GO" id="GO:0000976">
    <property type="term" value="F:transcription cis-regulatory region binding"/>
    <property type="evidence" value="ECO:0007669"/>
    <property type="project" value="TreeGrafter"/>
</dbReference>
<evidence type="ECO:0000256" key="3">
    <source>
        <dbReference type="ARBA" id="ARBA00023163"/>
    </source>
</evidence>
<dbReference type="InterPro" id="IPR050109">
    <property type="entry name" value="HTH-type_TetR-like_transc_reg"/>
</dbReference>
<gene>
    <name evidence="6" type="ORF">AVDCRST_MAG33-2799</name>
</gene>
<sequence length="191" mass="21012">MSTPIRSSYHHGDLRAALLDVAMQMLEQGRTFSLRAVAREAGVSPTAPYRHFADREALESALAAEGFRDLRADLLEQRSPPSSAADLAEFGVEYVLFALRRPALFRLMFGHPCDDTDDHRLRAAAELRNLLAAMLATVFPRADAPALATAFWGLVHGLAFLHLDGKFAAEPLEDVAERVRASYRAILAVQV</sequence>
<keyword evidence="1" id="KW-0805">Transcription regulation</keyword>
<keyword evidence="3" id="KW-0804">Transcription</keyword>
<feature type="domain" description="HTH tetR-type" evidence="5">
    <location>
        <begin position="12"/>
        <end position="70"/>
    </location>
</feature>
<proteinExistence type="predicted"/>
<evidence type="ECO:0000256" key="1">
    <source>
        <dbReference type="ARBA" id="ARBA00023015"/>
    </source>
</evidence>
<keyword evidence="2 4" id="KW-0238">DNA-binding</keyword>
<dbReference type="PROSITE" id="PS50977">
    <property type="entry name" value="HTH_TETR_2"/>
    <property type="match status" value="1"/>
</dbReference>
<dbReference type="PANTHER" id="PTHR30055">
    <property type="entry name" value="HTH-TYPE TRANSCRIPTIONAL REGULATOR RUTR"/>
    <property type="match status" value="1"/>
</dbReference>
<reference evidence="6" key="1">
    <citation type="submission" date="2020-02" db="EMBL/GenBank/DDBJ databases">
        <authorList>
            <person name="Meier V. D."/>
        </authorList>
    </citation>
    <scope>NUCLEOTIDE SEQUENCE</scope>
    <source>
        <strain evidence="6">AVDCRST_MAG33</strain>
    </source>
</reference>
<organism evidence="6">
    <name type="scientific">uncultured Thermomicrobiales bacterium</name>
    <dbReference type="NCBI Taxonomy" id="1645740"/>
    <lineage>
        <taxon>Bacteria</taxon>
        <taxon>Pseudomonadati</taxon>
        <taxon>Thermomicrobiota</taxon>
        <taxon>Thermomicrobia</taxon>
        <taxon>Thermomicrobiales</taxon>
        <taxon>environmental samples</taxon>
    </lineage>
</organism>
<dbReference type="SUPFAM" id="SSF48498">
    <property type="entry name" value="Tetracyclin repressor-like, C-terminal domain"/>
    <property type="match status" value="1"/>
</dbReference>
<protein>
    <submittedName>
        <fullName evidence="6">Transcriptional regulator, AcrR family</fullName>
    </submittedName>
</protein>
<dbReference type="Pfam" id="PF00440">
    <property type="entry name" value="TetR_N"/>
    <property type="match status" value="1"/>
</dbReference>
<accession>A0A6J4VAR4</accession>
<dbReference type="Gene3D" id="1.10.357.10">
    <property type="entry name" value="Tetracycline Repressor, domain 2"/>
    <property type="match status" value="1"/>
</dbReference>
<dbReference type="Pfam" id="PF13305">
    <property type="entry name" value="TetR_C_33"/>
    <property type="match status" value="1"/>
</dbReference>
<dbReference type="AlphaFoldDB" id="A0A6J4VAR4"/>
<evidence type="ECO:0000256" key="2">
    <source>
        <dbReference type="ARBA" id="ARBA00023125"/>
    </source>
</evidence>
<dbReference type="EMBL" id="CADCWK010000344">
    <property type="protein sequence ID" value="CAA9573581.1"/>
    <property type="molecule type" value="Genomic_DNA"/>
</dbReference>
<dbReference type="GO" id="GO:0003700">
    <property type="term" value="F:DNA-binding transcription factor activity"/>
    <property type="evidence" value="ECO:0007669"/>
    <property type="project" value="TreeGrafter"/>
</dbReference>
<dbReference type="InterPro" id="IPR025996">
    <property type="entry name" value="MT1864/Rv1816-like_C"/>
</dbReference>